<evidence type="ECO:0000313" key="1">
    <source>
        <dbReference type="EMBL" id="SHH13321.1"/>
    </source>
</evidence>
<dbReference type="Proteomes" id="UP000184357">
    <property type="component" value="Unassembled WGS sequence"/>
</dbReference>
<dbReference type="EMBL" id="FQWV01000004">
    <property type="protein sequence ID" value="SHH13321.1"/>
    <property type="molecule type" value="Genomic_DNA"/>
</dbReference>
<reference evidence="1 2" key="1">
    <citation type="submission" date="2016-11" db="EMBL/GenBank/DDBJ databases">
        <authorList>
            <person name="Jaros S."/>
            <person name="Januszkiewicz K."/>
            <person name="Wedrychowicz H."/>
        </authorList>
    </citation>
    <scope>NUCLEOTIDE SEQUENCE [LARGE SCALE GENOMIC DNA]</scope>
    <source>
        <strain evidence="1 2">DSM 9297</strain>
    </source>
</reference>
<dbReference type="Pfam" id="PF04134">
    <property type="entry name" value="DCC1-like"/>
    <property type="match status" value="1"/>
</dbReference>
<name>A0A1M5QHH9_9EURY</name>
<evidence type="ECO:0000313" key="2">
    <source>
        <dbReference type="Proteomes" id="UP000184357"/>
    </source>
</evidence>
<dbReference type="AlphaFoldDB" id="A0A1M5QHH9"/>
<protein>
    <submittedName>
        <fullName evidence="1">Predicted thiol-disulfide oxidoreductase YuxK, DCC family</fullName>
    </submittedName>
</protein>
<dbReference type="RefSeq" id="WP_073308894.1">
    <property type="nucleotide sequence ID" value="NZ_FQWV01000004.1"/>
</dbReference>
<organism evidence="1 2">
    <name type="scientific">Halobaculum gomorrense</name>
    <dbReference type="NCBI Taxonomy" id="43928"/>
    <lineage>
        <taxon>Archaea</taxon>
        <taxon>Methanobacteriati</taxon>
        <taxon>Methanobacteriota</taxon>
        <taxon>Stenosarchaea group</taxon>
        <taxon>Halobacteria</taxon>
        <taxon>Halobacteriales</taxon>
        <taxon>Haloferacaceae</taxon>
        <taxon>Halobaculum</taxon>
    </lineage>
</organism>
<dbReference type="InterPro" id="IPR007263">
    <property type="entry name" value="DCC1-like"/>
</dbReference>
<accession>A0A1M5QHH9</accession>
<proteinExistence type="predicted"/>
<keyword evidence="2" id="KW-1185">Reference proteome</keyword>
<sequence>MSVPRLVYDDDCGFCTFCVSHALELGEFEAVGFSELADDDDLRARLPDDYEECMHLVTDAAVYSCGEALEQIAKRTGAAGWWLTAAAKGLPKYPEARDTFYRWAADRRALWGRFARRDSLSNENGSA</sequence>
<dbReference type="OrthoDB" id="195634at2157"/>
<gene>
    <name evidence="1" type="ORF">SAMN05443636_1902</name>
</gene>
<dbReference type="GO" id="GO:0015035">
    <property type="term" value="F:protein-disulfide reductase activity"/>
    <property type="evidence" value="ECO:0007669"/>
    <property type="project" value="InterPro"/>
</dbReference>
<dbReference type="STRING" id="43928.SAMN05443636_1902"/>